<dbReference type="RefSeq" id="WP_404316756.1">
    <property type="nucleotide sequence ID" value="NZ_JAUIYO010000005.1"/>
</dbReference>
<reference evidence="3 4" key="1">
    <citation type="submission" date="2023-07" db="EMBL/GenBank/DDBJ databases">
        <title>Bacillus lucianemedeirus sp. nov, a new species isolated from an immunobiological production facility.</title>
        <authorList>
            <person name="Costa L.V."/>
            <person name="Miranda R.V.S.L."/>
            <person name="Brandao M.L.L."/>
            <person name="Reis C.M.F."/>
            <person name="Frazao A.M."/>
            <person name="Cruz F.V."/>
            <person name="Baio P.V.P."/>
            <person name="Veras J.F.C."/>
            <person name="Ramos J.N."/>
            <person name="Vieira V."/>
        </authorList>
    </citation>
    <scope>NUCLEOTIDE SEQUENCE [LARGE SCALE GENOMIC DNA]</scope>
    <source>
        <strain evidence="3 4">B190/17</strain>
    </source>
</reference>
<evidence type="ECO:0000313" key="4">
    <source>
        <dbReference type="Proteomes" id="UP001619911"/>
    </source>
</evidence>
<keyword evidence="1" id="KW-0472">Membrane</keyword>
<dbReference type="Proteomes" id="UP001619911">
    <property type="component" value="Unassembled WGS sequence"/>
</dbReference>
<dbReference type="Gene3D" id="3.30.70.1450">
    <property type="entry name" value="Regulator of K+ conductance, C-terminal domain"/>
    <property type="match status" value="1"/>
</dbReference>
<evidence type="ECO:0000256" key="1">
    <source>
        <dbReference type="SAM" id="Phobius"/>
    </source>
</evidence>
<organism evidence="3 4">
    <name type="scientific">Bacillus lumedeiriae</name>
    <dbReference type="NCBI Taxonomy" id="3058829"/>
    <lineage>
        <taxon>Bacteria</taxon>
        <taxon>Bacillati</taxon>
        <taxon>Bacillota</taxon>
        <taxon>Bacilli</taxon>
        <taxon>Bacillales</taxon>
        <taxon>Bacillaceae</taxon>
        <taxon>Bacillus</taxon>
    </lineage>
</organism>
<proteinExistence type="predicted"/>
<accession>A0ABW8IB61</accession>
<dbReference type="Pfam" id="PF02080">
    <property type="entry name" value="TrkA_C"/>
    <property type="match status" value="1"/>
</dbReference>
<protein>
    <submittedName>
        <fullName evidence="3">TrkA C-terminal domain-containing protein</fullName>
    </submittedName>
</protein>
<dbReference type="PROSITE" id="PS51202">
    <property type="entry name" value="RCK_C"/>
    <property type="match status" value="1"/>
</dbReference>
<sequence>MGLVFMFLYFLIVAFVIEISVMLFNLTGLETDVSRYQVVSMLTNTGFTTDEAQLILDHPVRRRLSMFLILFGAFSLAVIISSITNILADDLRLKELALINVVLLILVLAGKTPFIRHKLQKKLSYEMEKKLEISELPVKDALYLNEDDLVTDVVIDESSEFIGKKTTELIRRDEDVNILFIKRGKVYVRSSLASEKIQEGDQLFIYGNKKTIKKRLLQDKGQNKSSSN</sequence>
<evidence type="ECO:0000313" key="3">
    <source>
        <dbReference type="EMBL" id="MFK2825891.1"/>
    </source>
</evidence>
<feature type="transmembrane region" description="Helical" evidence="1">
    <location>
        <begin position="64"/>
        <end position="84"/>
    </location>
</feature>
<dbReference type="EMBL" id="JAUIYO010000005">
    <property type="protein sequence ID" value="MFK2825891.1"/>
    <property type="molecule type" value="Genomic_DNA"/>
</dbReference>
<keyword evidence="1" id="KW-1133">Transmembrane helix</keyword>
<dbReference type="SUPFAM" id="SSF116726">
    <property type="entry name" value="TrkA C-terminal domain-like"/>
    <property type="match status" value="1"/>
</dbReference>
<evidence type="ECO:0000259" key="2">
    <source>
        <dbReference type="PROSITE" id="PS51202"/>
    </source>
</evidence>
<feature type="transmembrane region" description="Helical" evidence="1">
    <location>
        <begin position="6"/>
        <end position="26"/>
    </location>
</feature>
<keyword evidence="1" id="KW-0812">Transmembrane</keyword>
<feature type="transmembrane region" description="Helical" evidence="1">
    <location>
        <begin position="96"/>
        <end position="114"/>
    </location>
</feature>
<dbReference type="InterPro" id="IPR036721">
    <property type="entry name" value="RCK_C_sf"/>
</dbReference>
<keyword evidence="4" id="KW-1185">Reference proteome</keyword>
<comment type="caution">
    <text evidence="3">The sequence shown here is derived from an EMBL/GenBank/DDBJ whole genome shotgun (WGS) entry which is preliminary data.</text>
</comment>
<feature type="domain" description="RCK C-terminal" evidence="2">
    <location>
        <begin position="136"/>
        <end position="222"/>
    </location>
</feature>
<dbReference type="InterPro" id="IPR006037">
    <property type="entry name" value="RCK_C"/>
</dbReference>
<name>A0ABW8IB61_9BACI</name>
<gene>
    <name evidence="3" type="ORF">QYG89_09425</name>
</gene>